<dbReference type="SUPFAM" id="SSF69065">
    <property type="entry name" value="RNase III domain-like"/>
    <property type="match status" value="1"/>
</dbReference>
<evidence type="ECO:0000256" key="5">
    <source>
        <dbReference type="ARBA" id="ARBA00022722"/>
    </source>
</evidence>
<feature type="active site" evidence="9">
    <location>
        <position position="53"/>
    </location>
</feature>
<dbReference type="PROSITE" id="PS50142">
    <property type="entry name" value="RNASE_3_2"/>
    <property type="match status" value="1"/>
</dbReference>
<dbReference type="EMBL" id="CP063849">
    <property type="protein sequence ID" value="QOY85400.1"/>
    <property type="molecule type" value="Genomic_DNA"/>
</dbReference>
<evidence type="ECO:0000259" key="11">
    <source>
        <dbReference type="PROSITE" id="PS50142"/>
    </source>
</evidence>
<dbReference type="PROSITE" id="PS50137">
    <property type="entry name" value="DS_RBD"/>
    <property type="match status" value="1"/>
</dbReference>
<gene>
    <name evidence="9 12" type="primary">rnc</name>
    <name evidence="12" type="ORF">IRI77_21505</name>
</gene>
<feature type="binding site" evidence="9">
    <location>
        <position position="49"/>
    </location>
    <ligand>
        <name>Mg(2+)</name>
        <dbReference type="ChEBI" id="CHEBI:18420"/>
    </ligand>
</feature>
<dbReference type="PANTHER" id="PTHR11207:SF0">
    <property type="entry name" value="RIBONUCLEASE 3"/>
    <property type="match status" value="1"/>
</dbReference>
<evidence type="ECO:0000256" key="3">
    <source>
        <dbReference type="ARBA" id="ARBA00022552"/>
    </source>
</evidence>
<evidence type="ECO:0000256" key="1">
    <source>
        <dbReference type="ARBA" id="ARBA00000109"/>
    </source>
</evidence>
<sequence>MEELERRLGHTFADRELLLRALTHKSLLADASPDSYLTESAIRDNEQLEFLGDAVLGFLASEFVLTLCPSYPEGKLSKLKAHLVSAAHLLSTAQAIELGDYLLLGRGEEMSGGRGKKALLANAVEALIAALYLDAGPVAGLEVCRRFLEKYVWSGIRVEQLGEAEVPVDAKSALQELAQSLKLPVPRYVIVQETGPEHAKTFMVEARVGREFTAQSEGTSKKAAGQKAAELLLQHLQSLQSK</sequence>
<comment type="cofactor">
    <cofactor evidence="9">
        <name>Mg(2+)</name>
        <dbReference type="ChEBI" id="CHEBI:18420"/>
    </cofactor>
</comment>
<evidence type="ECO:0000256" key="6">
    <source>
        <dbReference type="ARBA" id="ARBA00022759"/>
    </source>
</evidence>
<dbReference type="Gene3D" id="1.10.1520.10">
    <property type="entry name" value="Ribonuclease III domain"/>
    <property type="match status" value="1"/>
</dbReference>
<dbReference type="GO" id="GO:0005737">
    <property type="term" value="C:cytoplasm"/>
    <property type="evidence" value="ECO:0007669"/>
    <property type="project" value="UniProtKB-SubCell"/>
</dbReference>
<dbReference type="PROSITE" id="PS00517">
    <property type="entry name" value="RNASE_3_1"/>
    <property type="match status" value="1"/>
</dbReference>
<dbReference type="Pfam" id="PF00035">
    <property type="entry name" value="dsrm"/>
    <property type="match status" value="1"/>
</dbReference>
<keyword evidence="4 9" id="KW-0507">mRNA processing</keyword>
<dbReference type="InterPro" id="IPR000999">
    <property type="entry name" value="RNase_III_dom"/>
</dbReference>
<dbReference type="SMART" id="SM00358">
    <property type="entry name" value="DSRM"/>
    <property type="match status" value="1"/>
</dbReference>
<dbReference type="Proteomes" id="UP000593892">
    <property type="component" value="Chromosome"/>
</dbReference>
<dbReference type="GO" id="GO:0046872">
    <property type="term" value="F:metal ion binding"/>
    <property type="evidence" value="ECO:0007669"/>
    <property type="project" value="UniProtKB-KW"/>
</dbReference>
<dbReference type="FunFam" id="1.10.1520.10:FF:000001">
    <property type="entry name" value="Ribonuclease 3"/>
    <property type="match status" value="1"/>
</dbReference>
<dbReference type="GO" id="GO:0010468">
    <property type="term" value="P:regulation of gene expression"/>
    <property type="evidence" value="ECO:0007669"/>
    <property type="project" value="TreeGrafter"/>
</dbReference>
<dbReference type="GO" id="GO:0008033">
    <property type="term" value="P:tRNA processing"/>
    <property type="evidence" value="ECO:0007669"/>
    <property type="project" value="UniProtKB-KW"/>
</dbReference>
<dbReference type="GO" id="GO:0019843">
    <property type="term" value="F:rRNA binding"/>
    <property type="evidence" value="ECO:0007669"/>
    <property type="project" value="UniProtKB-KW"/>
</dbReference>
<keyword evidence="13" id="KW-1185">Reference proteome</keyword>
<keyword evidence="9" id="KW-0819">tRNA processing</keyword>
<evidence type="ECO:0000256" key="7">
    <source>
        <dbReference type="ARBA" id="ARBA00022801"/>
    </source>
</evidence>
<reference evidence="12 13" key="1">
    <citation type="submission" date="2020-10" db="EMBL/GenBank/DDBJ databases">
        <title>Complete genome sequence of Paludibaculum fermentans P105T, a facultatively anaerobic acidobacterium capable of dissimilatory Fe(III) reduction.</title>
        <authorList>
            <person name="Dedysh S.N."/>
            <person name="Beletsky A.V."/>
            <person name="Kulichevskaya I.S."/>
            <person name="Mardanov A.V."/>
            <person name="Ravin N.V."/>
        </authorList>
    </citation>
    <scope>NUCLEOTIDE SEQUENCE [LARGE SCALE GENOMIC DNA]</scope>
    <source>
        <strain evidence="12 13">P105</strain>
    </source>
</reference>
<evidence type="ECO:0000259" key="10">
    <source>
        <dbReference type="PROSITE" id="PS50137"/>
    </source>
</evidence>
<comment type="subcellular location">
    <subcellularLocation>
        <location evidence="9">Cytoplasm</location>
    </subcellularLocation>
</comment>
<evidence type="ECO:0000256" key="2">
    <source>
        <dbReference type="ARBA" id="ARBA00010183"/>
    </source>
</evidence>
<dbReference type="GO" id="GO:0006397">
    <property type="term" value="P:mRNA processing"/>
    <property type="evidence" value="ECO:0007669"/>
    <property type="project" value="UniProtKB-UniRule"/>
</dbReference>
<dbReference type="CDD" id="cd00593">
    <property type="entry name" value="RIBOc"/>
    <property type="match status" value="1"/>
</dbReference>
<keyword evidence="8 9" id="KW-0694">RNA-binding</keyword>
<dbReference type="Gene3D" id="3.30.160.20">
    <property type="match status" value="1"/>
</dbReference>
<comment type="catalytic activity">
    <reaction evidence="1 9">
        <text>Endonucleolytic cleavage to 5'-phosphomonoester.</text>
        <dbReference type="EC" id="3.1.26.3"/>
    </reaction>
</comment>
<proteinExistence type="inferred from homology"/>
<evidence type="ECO:0000256" key="4">
    <source>
        <dbReference type="ARBA" id="ARBA00022664"/>
    </source>
</evidence>
<keyword evidence="9" id="KW-0699">rRNA-binding</keyword>
<comment type="similarity">
    <text evidence="2">Belongs to the ribonuclease III family.</text>
</comment>
<keyword evidence="6 9" id="KW-0255">Endonuclease</keyword>
<dbReference type="HAMAP" id="MF_00104">
    <property type="entry name" value="RNase_III"/>
    <property type="match status" value="1"/>
</dbReference>
<organism evidence="12 13">
    <name type="scientific">Paludibaculum fermentans</name>
    <dbReference type="NCBI Taxonomy" id="1473598"/>
    <lineage>
        <taxon>Bacteria</taxon>
        <taxon>Pseudomonadati</taxon>
        <taxon>Acidobacteriota</taxon>
        <taxon>Terriglobia</taxon>
        <taxon>Bryobacterales</taxon>
        <taxon>Bryobacteraceae</taxon>
        <taxon>Paludibaculum</taxon>
    </lineage>
</organism>
<feature type="binding site" evidence="9">
    <location>
        <position position="122"/>
    </location>
    <ligand>
        <name>Mg(2+)</name>
        <dbReference type="ChEBI" id="CHEBI:18420"/>
    </ligand>
</feature>
<evidence type="ECO:0000256" key="8">
    <source>
        <dbReference type="ARBA" id="ARBA00022884"/>
    </source>
</evidence>
<dbReference type="SUPFAM" id="SSF54768">
    <property type="entry name" value="dsRNA-binding domain-like"/>
    <property type="match status" value="1"/>
</dbReference>
<dbReference type="EC" id="3.1.26.3" evidence="9"/>
<dbReference type="PANTHER" id="PTHR11207">
    <property type="entry name" value="RIBONUCLEASE III"/>
    <property type="match status" value="1"/>
</dbReference>
<accession>A0A7S7NKN4</accession>
<name>A0A7S7NKN4_PALFE</name>
<evidence type="ECO:0000256" key="9">
    <source>
        <dbReference type="HAMAP-Rule" id="MF_00104"/>
    </source>
</evidence>
<dbReference type="AlphaFoldDB" id="A0A7S7NKN4"/>
<dbReference type="RefSeq" id="WP_194447070.1">
    <property type="nucleotide sequence ID" value="NZ_CP063849.1"/>
</dbReference>
<keyword evidence="9" id="KW-0460">Magnesium</keyword>
<dbReference type="InterPro" id="IPR036389">
    <property type="entry name" value="RNase_III_sf"/>
</dbReference>
<dbReference type="SMART" id="SM00535">
    <property type="entry name" value="RIBOc"/>
    <property type="match status" value="1"/>
</dbReference>
<dbReference type="Pfam" id="PF14622">
    <property type="entry name" value="Ribonucleas_3_3"/>
    <property type="match status" value="1"/>
</dbReference>
<protein>
    <recommendedName>
        <fullName evidence="9">Ribonuclease 3</fullName>
        <ecNumber evidence="9">3.1.26.3</ecNumber>
    </recommendedName>
    <alternativeName>
        <fullName evidence="9">Ribonuclease III</fullName>
        <shortName evidence="9">RNase III</shortName>
    </alternativeName>
</protein>
<feature type="domain" description="RNase III" evidence="11">
    <location>
        <begin position="1"/>
        <end position="136"/>
    </location>
</feature>
<keyword evidence="3 9" id="KW-0698">rRNA processing</keyword>
<dbReference type="InterPro" id="IPR011907">
    <property type="entry name" value="RNase_III"/>
</dbReference>
<evidence type="ECO:0000313" key="12">
    <source>
        <dbReference type="EMBL" id="QOY85400.1"/>
    </source>
</evidence>
<keyword evidence="5 9" id="KW-0540">Nuclease</keyword>
<evidence type="ECO:0000313" key="13">
    <source>
        <dbReference type="Proteomes" id="UP000593892"/>
    </source>
</evidence>
<dbReference type="GO" id="GO:0003725">
    <property type="term" value="F:double-stranded RNA binding"/>
    <property type="evidence" value="ECO:0007669"/>
    <property type="project" value="TreeGrafter"/>
</dbReference>
<keyword evidence="9" id="KW-0479">Metal-binding</keyword>
<dbReference type="KEGG" id="pfer:IRI77_21505"/>
<dbReference type="GO" id="GO:0006364">
    <property type="term" value="P:rRNA processing"/>
    <property type="evidence" value="ECO:0007669"/>
    <property type="project" value="UniProtKB-UniRule"/>
</dbReference>
<feature type="domain" description="DRBM" evidence="10">
    <location>
        <begin position="169"/>
        <end position="238"/>
    </location>
</feature>
<dbReference type="NCBIfam" id="TIGR02191">
    <property type="entry name" value="RNaseIII"/>
    <property type="match status" value="1"/>
</dbReference>
<keyword evidence="7 9" id="KW-0378">Hydrolase</keyword>
<dbReference type="GO" id="GO:0004525">
    <property type="term" value="F:ribonuclease III activity"/>
    <property type="evidence" value="ECO:0007669"/>
    <property type="project" value="UniProtKB-UniRule"/>
</dbReference>
<keyword evidence="9" id="KW-0963">Cytoplasm</keyword>
<comment type="subunit">
    <text evidence="9">Homodimer.</text>
</comment>
<feature type="active site" evidence="9">
    <location>
        <position position="125"/>
    </location>
</feature>
<dbReference type="InterPro" id="IPR014720">
    <property type="entry name" value="dsRBD_dom"/>
</dbReference>
<feature type="binding site" evidence="9">
    <location>
        <position position="125"/>
    </location>
    <ligand>
        <name>Mg(2+)</name>
        <dbReference type="ChEBI" id="CHEBI:18420"/>
    </ligand>
</feature>
<comment type="function">
    <text evidence="9">Digests double-stranded RNA. Involved in the processing of primary rRNA transcript to yield the immediate precursors to the large and small rRNAs (23S and 16S). Processes some mRNAs, and tRNAs when they are encoded in the rRNA operon. Processes pre-crRNA and tracrRNA of type II CRISPR loci if present in the organism.</text>
</comment>
<dbReference type="CDD" id="cd10845">
    <property type="entry name" value="DSRM_RNAse_III_family"/>
    <property type="match status" value="1"/>
</dbReference>